<keyword evidence="5" id="KW-0496">Mitochondrion</keyword>
<dbReference type="EMBL" id="JABWUV010000006">
    <property type="protein sequence ID" value="KAF6350350.1"/>
    <property type="molecule type" value="Genomic_DNA"/>
</dbReference>
<dbReference type="GO" id="GO:0051087">
    <property type="term" value="F:protein-folding chaperone binding"/>
    <property type="evidence" value="ECO:0007669"/>
    <property type="project" value="TreeGrafter"/>
</dbReference>
<feature type="region of interest" description="Disordered" evidence="7">
    <location>
        <begin position="152"/>
        <end position="174"/>
    </location>
</feature>
<evidence type="ECO:0000256" key="5">
    <source>
        <dbReference type="ARBA" id="ARBA00023128"/>
    </source>
</evidence>
<evidence type="ECO:0000256" key="1">
    <source>
        <dbReference type="ARBA" id="ARBA00004273"/>
    </source>
</evidence>
<dbReference type="PANTHER" id="PTHR10721">
    <property type="entry name" value="MITOCHONDRIAL IMPORT INNER MEMBRANE TRANSLOCASE SUBUNIT TIM44"/>
    <property type="match status" value="1"/>
</dbReference>
<name>A0A7J7XM23_MYOMY</name>
<dbReference type="SUPFAM" id="SSF54427">
    <property type="entry name" value="NTF2-like"/>
    <property type="match status" value="1"/>
</dbReference>
<dbReference type="GO" id="GO:0005743">
    <property type="term" value="C:mitochondrial inner membrane"/>
    <property type="evidence" value="ECO:0007669"/>
    <property type="project" value="UniProtKB-SubCell"/>
</dbReference>
<evidence type="ECO:0000256" key="4">
    <source>
        <dbReference type="ARBA" id="ARBA00022946"/>
    </source>
</evidence>
<keyword evidence="4" id="KW-0809">Transit peptide</keyword>
<dbReference type="GO" id="GO:0030150">
    <property type="term" value="P:protein import into mitochondrial matrix"/>
    <property type="evidence" value="ECO:0007669"/>
    <property type="project" value="TreeGrafter"/>
</dbReference>
<comment type="subcellular location">
    <subcellularLocation>
        <location evidence="1">Mitochondrion inner membrane</location>
    </subcellularLocation>
</comment>
<comment type="caution">
    <text evidence="9">The sequence shown here is derived from an EMBL/GenBank/DDBJ whole genome shotgun (WGS) entry which is preliminary data.</text>
</comment>
<dbReference type="PANTHER" id="PTHR10721:SF1">
    <property type="entry name" value="MITOCHONDRIAL IMPORT INNER MEMBRANE TRANSLOCASE SUBUNIT TIM44"/>
    <property type="match status" value="1"/>
</dbReference>
<dbReference type="InterPro" id="IPR007379">
    <property type="entry name" value="Tim44-like_dom"/>
</dbReference>
<feature type="compositionally biased region" description="Polar residues" evidence="7">
    <location>
        <begin position="152"/>
        <end position="173"/>
    </location>
</feature>
<evidence type="ECO:0000259" key="8">
    <source>
        <dbReference type="SMART" id="SM00978"/>
    </source>
</evidence>
<dbReference type="InterPro" id="IPR039544">
    <property type="entry name" value="Tim44-like"/>
</dbReference>
<comment type="similarity">
    <text evidence="2">Belongs to the Tim44 family.</text>
</comment>
<dbReference type="Proteomes" id="UP000527355">
    <property type="component" value="Unassembled WGS sequence"/>
</dbReference>
<evidence type="ECO:0000256" key="7">
    <source>
        <dbReference type="SAM" id="MobiDB-lite"/>
    </source>
</evidence>
<organism evidence="9 10">
    <name type="scientific">Myotis myotis</name>
    <name type="common">Greater mouse-eared bat</name>
    <name type="synonym">Vespertilio myotis</name>
    <dbReference type="NCBI Taxonomy" id="51298"/>
    <lineage>
        <taxon>Eukaryota</taxon>
        <taxon>Metazoa</taxon>
        <taxon>Chordata</taxon>
        <taxon>Craniata</taxon>
        <taxon>Vertebrata</taxon>
        <taxon>Euteleostomi</taxon>
        <taxon>Mammalia</taxon>
        <taxon>Eutheria</taxon>
        <taxon>Laurasiatheria</taxon>
        <taxon>Chiroptera</taxon>
        <taxon>Yangochiroptera</taxon>
        <taxon>Vespertilionidae</taxon>
        <taxon>Myotis</taxon>
    </lineage>
</organism>
<evidence type="ECO:0000313" key="9">
    <source>
        <dbReference type="EMBL" id="KAF6350350.1"/>
    </source>
</evidence>
<dbReference type="InterPro" id="IPR032710">
    <property type="entry name" value="NTF2-like_dom_sf"/>
</dbReference>
<keyword evidence="10" id="KW-1185">Reference proteome</keyword>
<evidence type="ECO:0000256" key="3">
    <source>
        <dbReference type="ARBA" id="ARBA00022792"/>
    </source>
</evidence>
<dbReference type="Gene3D" id="3.10.450.240">
    <property type="match status" value="2"/>
</dbReference>
<accession>A0A7J7XM23</accession>
<keyword evidence="6" id="KW-0472">Membrane</keyword>
<dbReference type="VEuPathDB" id="HostDB:GeneID_118659181"/>
<keyword evidence="3" id="KW-0999">Mitochondrion inner membrane</keyword>
<sequence>MKMRYDESDNTLIRASRALTDKVTDLLGGLFSKTEMSEVLTEILRVDPAFDKERFLQQCENDIIPNVLEAMISGELDILKDWCYEALAMGKMMEQGPVLIVTFHAQLVMVIKNAKGEVVEGNPAHTHSHSCRTRCYACCTCGHCAGTRMSSTHMRPGGSWTSPLPVQSRSSELGSHDRRFQAVHRRAAAQGGNVHLWQ</sequence>
<dbReference type="SMART" id="SM00978">
    <property type="entry name" value="Tim44"/>
    <property type="match status" value="1"/>
</dbReference>
<reference evidence="9 10" key="1">
    <citation type="journal article" date="2020" name="Nature">
        <title>Six reference-quality genomes reveal evolution of bat adaptations.</title>
        <authorList>
            <person name="Jebb D."/>
            <person name="Huang Z."/>
            <person name="Pippel M."/>
            <person name="Hughes G.M."/>
            <person name="Lavrichenko K."/>
            <person name="Devanna P."/>
            <person name="Winkler S."/>
            <person name="Jermiin L.S."/>
            <person name="Skirmuntt E.C."/>
            <person name="Katzourakis A."/>
            <person name="Burkitt-Gray L."/>
            <person name="Ray D.A."/>
            <person name="Sullivan K.A.M."/>
            <person name="Roscito J.G."/>
            <person name="Kirilenko B.M."/>
            <person name="Davalos L.M."/>
            <person name="Corthals A.P."/>
            <person name="Power M.L."/>
            <person name="Jones G."/>
            <person name="Ransome R.D."/>
            <person name="Dechmann D.K.N."/>
            <person name="Locatelli A.G."/>
            <person name="Puechmaille S.J."/>
            <person name="Fedrigo O."/>
            <person name="Jarvis E.D."/>
            <person name="Hiller M."/>
            <person name="Vernes S.C."/>
            <person name="Myers E.W."/>
            <person name="Teeling E.C."/>
        </authorList>
    </citation>
    <scope>NUCLEOTIDE SEQUENCE [LARGE SCALE GENOMIC DNA]</scope>
    <source>
        <strain evidence="9">MMyoMyo1</strain>
        <tissue evidence="9">Flight muscle</tissue>
    </source>
</reference>
<evidence type="ECO:0000256" key="6">
    <source>
        <dbReference type="ARBA" id="ARBA00023136"/>
    </source>
</evidence>
<evidence type="ECO:0000313" key="10">
    <source>
        <dbReference type="Proteomes" id="UP000527355"/>
    </source>
</evidence>
<evidence type="ECO:0000256" key="2">
    <source>
        <dbReference type="ARBA" id="ARBA00009597"/>
    </source>
</evidence>
<protein>
    <submittedName>
        <fullName evidence="9">Translocase of inner mitochondrial membrane 44</fullName>
    </submittedName>
</protein>
<dbReference type="Pfam" id="PF04280">
    <property type="entry name" value="Tim44"/>
    <property type="match status" value="1"/>
</dbReference>
<dbReference type="AlphaFoldDB" id="A0A7J7XM23"/>
<feature type="domain" description="Tim44-like" evidence="8">
    <location>
        <begin position="36"/>
        <end position="142"/>
    </location>
</feature>
<gene>
    <name evidence="9" type="ORF">mMyoMyo1_019119</name>
</gene>
<proteinExistence type="inferred from homology"/>